<keyword evidence="1" id="KW-0472">Membrane</keyword>
<keyword evidence="1" id="KW-1133">Transmembrane helix</keyword>
<dbReference type="Proteomes" id="UP000034013">
    <property type="component" value="Unassembled WGS sequence"/>
</dbReference>
<keyword evidence="1" id="KW-0812">Transmembrane</keyword>
<evidence type="ECO:0000313" key="3">
    <source>
        <dbReference type="Proteomes" id="UP000034013"/>
    </source>
</evidence>
<gene>
    <name evidence="2" type="ORF">UU16_C0041G0003</name>
</gene>
<dbReference type="PANTHER" id="PTHR41386:SF1">
    <property type="entry name" value="MEMBRANE PROTEIN"/>
    <property type="match status" value="1"/>
</dbReference>
<evidence type="ECO:0000313" key="2">
    <source>
        <dbReference type="EMBL" id="KKR72358.1"/>
    </source>
</evidence>
<accession>A0A0G0T5R3</accession>
<evidence type="ECO:0000256" key="1">
    <source>
        <dbReference type="SAM" id="Phobius"/>
    </source>
</evidence>
<dbReference type="Pfam" id="PF06210">
    <property type="entry name" value="DUF1003"/>
    <property type="match status" value="1"/>
</dbReference>
<sequence length="174" mass="20072">MPGDHVKSSHRLIQSFEADQIKNRPKFIQIADRLTLSFGSISFFVLNALLFVVWIAVNTGSVPFIPVFDPYPFILLTMFVSLEAIFLSIIVLMSQNRQGHIFTLREELDMQVNLLAEREITMSLKILKLMANKMGVKIKGKELGEMVKETDISYIQREIQEQIQERKRLSKNTK</sequence>
<name>A0A0G0T5R3_9BACT</name>
<reference evidence="2 3" key="1">
    <citation type="journal article" date="2015" name="Nature">
        <title>rRNA introns, odd ribosomes, and small enigmatic genomes across a large radiation of phyla.</title>
        <authorList>
            <person name="Brown C.T."/>
            <person name="Hug L.A."/>
            <person name="Thomas B.C."/>
            <person name="Sharon I."/>
            <person name="Castelle C.J."/>
            <person name="Singh A."/>
            <person name="Wilkins M.J."/>
            <person name="Williams K.H."/>
            <person name="Banfield J.F."/>
        </authorList>
    </citation>
    <scope>NUCLEOTIDE SEQUENCE [LARGE SCALE GENOMIC DNA]</scope>
</reference>
<comment type="caution">
    <text evidence="2">The sequence shown here is derived from an EMBL/GenBank/DDBJ whole genome shotgun (WGS) entry which is preliminary data.</text>
</comment>
<proteinExistence type="predicted"/>
<protein>
    <recommendedName>
        <fullName evidence="4">DUF1003 domain-containing protein</fullName>
    </recommendedName>
</protein>
<dbReference type="AlphaFoldDB" id="A0A0G0T5R3"/>
<organism evidence="2 3">
    <name type="scientific">Candidatus Woesebacteria bacterium GW2011_GWA2_40_7</name>
    <dbReference type="NCBI Taxonomy" id="1618562"/>
    <lineage>
        <taxon>Bacteria</taxon>
        <taxon>Candidatus Woeseibacteriota</taxon>
    </lineage>
</organism>
<dbReference type="PANTHER" id="PTHR41386">
    <property type="entry name" value="INTEGRAL MEMBRANE PROTEIN-RELATED"/>
    <property type="match status" value="1"/>
</dbReference>
<feature type="transmembrane region" description="Helical" evidence="1">
    <location>
        <begin position="34"/>
        <end position="57"/>
    </location>
</feature>
<evidence type="ECO:0008006" key="4">
    <source>
        <dbReference type="Google" id="ProtNLM"/>
    </source>
</evidence>
<dbReference type="InterPro" id="IPR010406">
    <property type="entry name" value="DUF1003"/>
</dbReference>
<dbReference type="EMBL" id="LBZO01000041">
    <property type="protein sequence ID" value="KKR72358.1"/>
    <property type="molecule type" value="Genomic_DNA"/>
</dbReference>
<feature type="transmembrane region" description="Helical" evidence="1">
    <location>
        <begin position="73"/>
        <end position="93"/>
    </location>
</feature>